<evidence type="ECO:0000256" key="2">
    <source>
        <dbReference type="RuleBase" id="RU362080"/>
    </source>
</evidence>
<protein>
    <recommendedName>
        <fullName evidence="2">Antitoxin</fullName>
    </recommendedName>
</protein>
<dbReference type="SUPFAM" id="SSF143120">
    <property type="entry name" value="YefM-like"/>
    <property type="match status" value="1"/>
</dbReference>
<dbReference type="InterPro" id="IPR036165">
    <property type="entry name" value="YefM-like_sf"/>
</dbReference>
<dbReference type="EMBL" id="BAABJO010000008">
    <property type="protein sequence ID" value="GAA5119641.1"/>
    <property type="molecule type" value="Genomic_DNA"/>
</dbReference>
<dbReference type="Proteomes" id="UP001500804">
    <property type="component" value="Unassembled WGS sequence"/>
</dbReference>
<reference evidence="4" key="1">
    <citation type="journal article" date="2019" name="Int. J. Syst. Evol. Microbiol.">
        <title>The Global Catalogue of Microorganisms (GCM) 10K type strain sequencing project: providing services to taxonomists for standard genome sequencing and annotation.</title>
        <authorList>
            <consortium name="The Broad Institute Genomics Platform"/>
            <consortium name="The Broad Institute Genome Sequencing Center for Infectious Disease"/>
            <person name="Wu L."/>
            <person name="Ma J."/>
        </authorList>
    </citation>
    <scope>NUCLEOTIDE SEQUENCE [LARGE SCALE GENOMIC DNA]</scope>
    <source>
        <strain evidence="4">JCM 18302</strain>
    </source>
</reference>
<dbReference type="RefSeq" id="WP_345605193.1">
    <property type="nucleotide sequence ID" value="NZ_BAABJO010000008.1"/>
</dbReference>
<evidence type="ECO:0000256" key="1">
    <source>
        <dbReference type="ARBA" id="ARBA00009981"/>
    </source>
</evidence>
<comment type="function">
    <text evidence="2">Antitoxin component of a type II toxin-antitoxin (TA) system.</text>
</comment>
<comment type="similarity">
    <text evidence="1 2">Belongs to the phD/YefM antitoxin family.</text>
</comment>
<accession>A0ABP9NHB1</accession>
<sequence>MPETIPQRQLRNESGEIMRRVEAGESFVITRNGRPVADLVPHAREPKRRKTLREFQEDVRKLPPIDVDQWYRDREADDLIFGDDRIEY</sequence>
<dbReference type="Pfam" id="PF02604">
    <property type="entry name" value="PhdYeFM_antitox"/>
    <property type="match status" value="1"/>
</dbReference>
<keyword evidence="4" id="KW-1185">Reference proteome</keyword>
<name>A0ABP9NHB1_9PSEU</name>
<comment type="caution">
    <text evidence="3">The sequence shown here is derived from an EMBL/GenBank/DDBJ whole genome shotgun (WGS) entry which is preliminary data.</text>
</comment>
<dbReference type="InterPro" id="IPR006442">
    <property type="entry name" value="Antitoxin_Phd/YefM"/>
</dbReference>
<dbReference type="Gene3D" id="3.40.1620.10">
    <property type="entry name" value="YefM-like domain"/>
    <property type="match status" value="1"/>
</dbReference>
<organism evidence="3 4">
    <name type="scientific">Pseudonocardia adelaidensis</name>
    <dbReference type="NCBI Taxonomy" id="648754"/>
    <lineage>
        <taxon>Bacteria</taxon>
        <taxon>Bacillati</taxon>
        <taxon>Actinomycetota</taxon>
        <taxon>Actinomycetes</taxon>
        <taxon>Pseudonocardiales</taxon>
        <taxon>Pseudonocardiaceae</taxon>
        <taxon>Pseudonocardia</taxon>
    </lineage>
</organism>
<evidence type="ECO:0000313" key="3">
    <source>
        <dbReference type="EMBL" id="GAA5119641.1"/>
    </source>
</evidence>
<gene>
    <name evidence="3" type="ORF">GCM10023320_25700</name>
</gene>
<dbReference type="NCBIfam" id="TIGR01552">
    <property type="entry name" value="phd_fam"/>
    <property type="match status" value="1"/>
</dbReference>
<proteinExistence type="inferred from homology"/>
<evidence type="ECO:0000313" key="4">
    <source>
        <dbReference type="Proteomes" id="UP001500804"/>
    </source>
</evidence>